<keyword evidence="3" id="KW-1185">Reference proteome</keyword>
<proteinExistence type="predicted"/>
<protein>
    <submittedName>
        <fullName evidence="2">Uncharacterized protein</fullName>
    </submittedName>
</protein>
<evidence type="ECO:0000313" key="3">
    <source>
        <dbReference type="Proteomes" id="UP000187185"/>
    </source>
</evidence>
<evidence type="ECO:0000313" key="2">
    <source>
        <dbReference type="EMBL" id="APZ35165.1"/>
    </source>
</evidence>
<dbReference type="KEGG" id="maur:BOH66_13575"/>
<feature type="transmembrane region" description="Helical" evidence="1">
    <location>
        <begin position="74"/>
        <end position="95"/>
    </location>
</feature>
<reference evidence="2 3" key="1">
    <citation type="submission" date="2016-12" db="EMBL/GenBank/DDBJ databases">
        <title>Complete genome sequence of Microbacterium aurum KACC 15219.</title>
        <authorList>
            <person name="Jung Y."/>
            <person name="Shin J.-H."/>
            <person name="Lee Y.-J."/>
            <person name="Yi H."/>
            <person name="Bahn Y.-S."/>
            <person name="Kim J.F."/>
            <person name="Lee D.-W."/>
        </authorList>
    </citation>
    <scope>NUCLEOTIDE SEQUENCE [LARGE SCALE GENOMIC DNA]</scope>
    <source>
        <strain evidence="2 3">KACC 15219</strain>
    </source>
</reference>
<evidence type="ECO:0000256" key="1">
    <source>
        <dbReference type="SAM" id="Phobius"/>
    </source>
</evidence>
<dbReference type="Proteomes" id="UP000187185">
    <property type="component" value="Chromosome"/>
</dbReference>
<keyword evidence="1" id="KW-1133">Transmembrane helix</keyword>
<accession>A0A1P8UAQ8</accession>
<keyword evidence="1" id="KW-0812">Transmembrane</keyword>
<gene>
    <name evidence="2" type="ORF">BOH66_13575</name>
</gene>
<sequence length="116" mass="11848">MRLGARGEVSTPGVVTASAVTDEVLPAGEATVTVETEAWPVVLLSGRVHVTGFAAGQDAVDAPGPVSSGFQVLAVSWTGIVLLAVVAGVVVWLVIRRRRARGSRPQVVSANPTPAP</sequence>
<dbReference type="EMBL" id="CP018762">
    <property type="protein sequence ID" value="APZ35165.1"/>
    <property type="molecule type" value="Genomic_DNA"/>
</dbReference>
<keyword evidence="1" id="KW-0472">Membrane</keyword>
<organism evidence="2 3">
    <name type="scientific">Microbacterium aurum</name>
    <dbReference type="NCBI Taxonomy" id="36805"/>
    <lineage>
        <taxon>Bacteria</taxon>
        <taxon>Bacillati</taxon>
        <taxon>Actinomycetota</taxon>
        <taxon>Actinomycetes</taxon>
        <taxon>Micrococcales</taxon>
        <taxon>Microbacteriaceae</taxon>
        <taxon>Microbacterium</taxon>
    </lineage>
</organism>
<name>A0A1P8UAQ8_9MICO</name>
<dbReference type="AlphaFoldDB" id="A0A1P8UAQ8"/>